<dbReference type="RefSeq" id="WP_343840980.1">
    <property type="nucleotide sequence ID" value="NZ_BAAAEI010000002.1"/>
</dbReference>
<proteinExistence type="predicted"/>
<dbReference type="Pfam" id="PF13508">
    <property type="entry name" value="Acetyltransf_7"/>
    <property type="match status" value="1"/>
</dbReference>
<dbReference type="Proteomes" id="UP001501757">
    <property type="component" value="Unassembled WGS sequence"/>
</dbReference>
<protein>
    <submittedName>
        <fullName evidence="2">GNAT family N-acetyltransferase</fullName>
    </submittedName>
</protein>
<reference evidence="3" key="1">
    <citation type="journal article" date="2019" name="Int. J. Syst. Evol. Microbiol.">
        <title>The Global Catalogue of Microorganisms (GCM) 10K type strain sequencing project: providing services to taxonomists for standard genome sequencing and annotation.</title>
        <authorList>
            <consortium name="The Broad Institute Genomics Platform"/>
            <consortium name="The Broad Institute Genome Sequencing Center for Infectious Disease"/>
            <person name="Wu L."/>
            <person name="Ma J."/>
        </authorList>
    </citation>
    <scope>NUCLEOTIDE SEQUENCE [LARGE SCALE GENOMIC DNA]</scope>
    <source>
        <strain evidence="3">JCM 13378</strain>
    </source>
</reference>
<organism evidence="2 3">
    <name type="scientific">Bowmanella denitrificans</name>
    <dbReference type="NCBI Taxonomy" id="366582"/>
    <lineage>
        <taxon>Bacteria</taxon>
        <taxon>Pseudomonadati</taxon>
        <taxon>Pseudomonadota</taxon>
        <taxon>Gammaproteobacteria</taxon>
        <taxon>Alteromonadales</taxon>
        <taxon>Alteromonadaceae</taxon>
        <taxon>Bowmanella</taxon>
    </lineage>
</organism>
<dbReference type="PANTHER" id="PTHR43233">
    <property type="entry name" value="FAMILY N-ACETYLTRANSFERASE, PUTATIVE (AFU_ORTHOLOGUE AFUA_6G03350)-RELATED"/>
    <property type="match status" value="1"/>
</dbReference>
<gene>
    <name evidence="2" type="ORF">GCM10009092_03330</name>
</gene>
<evidence type="ECO:0000259" key="1">
    <source>
        <dbReference type="PROSITE" id="PS51186"/>
    </source>
</evidence>
<dbReference type="EMBL" id="BAAAEI010000002">
    <property type="protein sequence ID" value="GAA0342114.1"/>
    <property type="molecule type" value="Genomic_DNA"/>
</dbReference>
<name>A0ABP3GFX8_9ALTE</name>
<dbReference type="InterPro" id="IPR016181">
    <property type="entry name" value="Acyl_CoA_acyltransferase"/>
</dbReference>
<keyword evidence="3" id="KW-1185">Reference proteome</keyword>
<dbReference type="CDD" id="cd04301">
    <property type="entry name" value="NAT_SF"/>
    <property type="match status" value="1"/>
</dbReference>
<dbReference type="SUPFAM" id="SSF55729">
    <property type="entry name" value="Acyl-CoA N-acyltransferases (Nat)"/>
    <property type="match status" value="1"/>
</dbReference>
<dbReference type="PROSITE" id="PS51186">
    <property type="entry name" value="GNAT"/>
    <property type="match status" value="1"/>
</dbReference>
<comment type="caution">
    <text evidence="2">The sequence shown here is derived from an EMBL/GenBank/DDBJ whole genome shotgun (WGS) entry which is preliminary data.</text>
</comment>
<accession>A0ABP3GFX8</accession>
<dbReference type="InterPro" id="IPR053144">
    <property type="entry name" value="Acetyltransferase_Butenolide"/>
</dbReference>
<sequence length="147" mass="16781">MDKLVVSDDKALLDQHRIYDFLTHQSTWAMGISLSVVQKSIQHSICIGAYLDGLQVGFCRVITDQATFANLVDVMVWPEYRGMGISHRLMEAVSEHPALQGVRRFTLATSDAHGLYQKYGFTALHKPQTFMEIYRPDIYQRDTRETA</sequence>
<dbReference type="InterPro" id="IPR000182">
    <property type="entry name" value="GNAT_dom"/>
</dbReference>
<feature type="domain" description="N-acetyltransferase" evidence="1">
    <location>
        <begin position="4"/>
        <end position="145"/>
    </location>
</feature>
<evidence type="ECO:0000313" key="3">
    <source>
        <dbReference type="Proteomes" id="UP001501757"/>
    </source>
</evidence>
<dbReference type="PANTHER" id="PTHR43233:SF1">
    <property type="entry name" value="FAMILY N-ACETYLTRANSFERASE, PUTATIVE (AFU_ORTHOLOGUE AFUA_6G03350)-RELATED"/>
    <property type="match status" value="1"/>
</dbReference>
<dbReference type="Gene3D" id="3.40.630.30">
    <property type="match status" value="1"/>
</dbReference>
<evidence type="ECO:0000313" key="2">
    <source>
        <dbReference type="EMBL" id="GAA0342114.1"/>
    </source>
</evidence>